<dbReference type="PROSITE" id="PS50887">
    <property type="entry name" value="GGDEF"/>
    <property type="match status" value="1"/>
</dbReference>
<dbReference type="SUPFAM" id="SSF55073">
    <property type="entry name" value="Nucleotide cyclase"/>
    <property type="match status" value="1"/>
</dbReference>
<dbReference type="InterPro" id="IPR050469">
    <property type="entry name" value="Diguanylate_Cyclase"/>
</dbReference>
<organism evidence="5 6">
    <name type="scientific">Piscinibacter aquaticus</name>
    <dbReference type="NCBI Taxonomy" id="392597"/>
    <lineage>
        <taxon>Bacteria</taxon>
        <taxon>Pseudomonadati</taxon>
        <taxon>Pseudomonadota</taxon>
        <taxon>Betaproteobacteria</taxon>
        <taxon>Burkholderiales</taxon>
        <taxon>Sphaerotilaceae</taxon>
        <taxon>Piscinibacter</taxon>
    </lineage>
</organism>
<evidence type="ECO:0000256" key="2">
    <source>
        <dbReference type="ARBA" id="ARBA00034247"/>
    </source>
</evidence>
<gene>
    <name evidence="5" type="ORF">FSC37_01520</name>
</gene>
<dbReference type="GO" id="GO:0052621">
    <property type="term" value="F:diguanylate cyclase activity"/>
    <property type="evidence" value="ECO:0007669"/>
    <property type="project" value="UniProtKB-EC"/>
</dbReference>
<sequence>MRSCCACRRATRSPAARPSWPTCATAPRPTGWRCRPAKRSSAHCGPPLRRWPAAAGGAWFVLRARRRRRQAADLEMRDELTGQPDRRAVMAFAQEQFELCRRLGIELSVALVNLDRFKAINERHGQAAGDRVLRDFAEAAGNVLRGQERLGRYGGDEWLLVMPGTAIDEMPAVFERLRARLAAQSVHGLAQPHGLTLSMGAAGLTEGFESVEALVEEADRQLHRAKAEGRDTVRCARAGRVADAGSGDRGAGARRTPRDTVSA</sequence>
<evidence type="ECO:0000313" key="5">
    <source>
        <dbReference type="EMBL" id="TXC65268.1"/>
    </source>
</evidence>
<dbReference type="InterPro" id="IPR000160">
    <property type="entry name" value="GGDEF_dom"/>
</dbReference>
<dbReference type="Proteomes" id="UP000321832">
    <property type="component" value="Unassembled WGS sequence"/>
</dbReference>
<dbReference type="GO" id="GO:1902201">
    <property type="term" value="P:negative regulation of bacterial-type flagellum-dependent cell motility"/>
    <property type="evidence" value="ECO:0007669"/>
    <property type="project" value="TreeGrafter"/>
</dbReference>
<accession>A0A5C6U0E3</accession>
<protein>
    <recommendedName>
        <fullName evidence="1">diguanylate cyclase</fullName>
        <ecNumber evidence="1">2.7.7.65</ecNumber>
    </recommendedName>
</protein>
<evidence type="ECO:0000313" key="6">
    <source>
        <dbReference type="Proteomes" id="UP000321832"/>
    </source>
</evidence>
<proteinExistence type="predicted"/>
<dbReference type="SMART" id="SM00267">
    <property type="entry name" value="GGDEF"/>
    <property type="match status" value="1"/>
</dbReference>
<dbReference type="Gene3D" id="3.30.70.270">
    <property type="match status" value="1"/>
</dbReference>
<name>A0A5C6U0E3_9BURK</name>
<feature type="domain" description="GGDEF" evidence="4">
    <location>
        <begin position="105"/>
        <end position="238"/>
    </location>
</feature>
<evidence type="ECO:0000256" key="3">
    <source>
        <dbReference type="SAM" id="MobiDB-lite"/>
    </source>
</evidence>
<dbReference type="InterPro" id="IPR029787">
    <property type="entry name" value="Nucleotide_cyclase"/>
</dbReference>
<feature type="region of interest" description="Disordered" evidence="3">
    <location>
        <begin position="241"/>
        <end position="263"/>
    </location>
</feature>
<dbReference type="NCBIfam" id="TIGR00254">
    <property type="entry name" value="GGDEF"/>
    <property type="match status" value="1"/>
</dbReference>
<evidence type="ECO:0000256" key="1">
    <source>
        <dbReference type="ARBA" id="ARBA00012528"/>
    </source>
</evidence>
<dbReference type="AlphaFoldDB" id="A0A5C6U0E3"/>
<dbReference type="Pfam" id="PF00990">
    <property type="entry name" value="GGDEF"/>
    <property type="match status" value="1"/>
</dbReference>
<reference evidence="5 6" key="1">
    <citation type="submission" date="2019-08" db="EMBL/GenBank/DDBJ databases">
        <authorList>
            <person name="Khan S.A."/>
            <person name="Jeon C.O."/>
            <person name="Jeong S.E."/>
        </authorList>
    </citation>
    <scope>NUCLEOTIDE SEQUENCE [LARGE SCALE GENOMIC DNA]</scope>
    <source>
        <strain evidence="6">IMCC1728</strain>
    </source>
</reference>
<dbReference type="PANTHER" id="PTHR45138">
    <property type="entry name" value="REGULATORY COMPONENTS OF SENSORY TRANSDUCTION SYSTEM"/>
    <property type="match status" value="1"/>
</dbReference>
<dbReference type="CDD" id="cd01949">
    <property type="entry name" value="GGDEF"/>
    <property type="match status" value="1"/>
</dbReference>
<comment type="catalytic activity">
    <reaction evidence="2">
        <text>2 GTP = 3',3'-c-di-GMP + 2 diphosphate</text>
        <dbReference type="Rhea" id="RHEA:24898"/>
        <dbReference type="ChEBI" id="CHEBI:33019"/>
        <dbReference type="ChEBI" id="CHEBI:37565"/>
        <dbReference type="ChEBI" id="CHEBI:58805"/>
        <dbReference type="EC" id="2.7.7.65"/>
    </reaction>
</comment>
<evidence type="ECO:0000259" key="4">
    <source>
        <dbReference type="PROSITE" id="PS50887"/>
    </source>
</evidence>
<dbReference type="EC" id="2.7.7.65" evidence="1"/>
<dbReference type="EMBL" id="VOPW01000001">
    <property type="protein sequence ID" value="TXC65268.1"/>
    <property type="molecule type" value="Genomic_DNA"/>
</dbReference>
<dbReference type="PANTHER" id="PTHR45138:SF9">
    <property type="entry name" value="DIGUANYLATE CYCLASE DGCM-RELATED"/>
    <property type="match status" value="1"/>
</dbReference>
<comment type="caution">
    <text evidence="5">The sequence shown here is derived from an EMBL/GenBank/DDBJ whole genome shotgun (WGS) entry which is preliminary data.</text>
</comment>
<dbReference type="GO" id="GO:0005886">
    <property type="term" value="C:plasma membrane"/>
    <property type="evidence" value="ECO:0007669"/>
    <property type="project" value="TreeGrafter"/>
</dbReference>
<dbReference type="InterPro" id="IPR043128">
    <property type="entry name" value="Rev_trsase/Diguanyl_cyclase"/>
</dbReference>
<keyword evidence="6" id="KW-1185">Reference proteome</keyword>
<dbReference type="GO" id="GO:0043709">
    <property type="term" value="P:cell adhesion involved in single-species biofilm formation"/>
    <property type="evidence" value="ECO:0007669"/>
    <property type="project" value="TreeGrafter"/>
</dbReference>